<gene>
    <name evidence="1" type="ORF">NM208_g9700</name>
</gene>
<evidence type="ECO:0000313" key="2">
    <source>
        <dbReference type="Proteomes" id="UP001148629"/>
    </source>
</evidence>
<dbReference type="Proteomes" id="UP001148629">
    <property type="component" value="Unassembled WGS sequence"/>
</dbReference>
<accession>A0ACC1S0V2</accession>
<reference evidence="1" key="1">
    <citation type="submission" date="2022-08" db="EMBL/GenBank/DDBJ databases">
        <title>Genome Sequence of Fusarium decemcellulare.</title>
        <authorList>
            <person name="Buettner E."/>
        </authorList>
    </citation>
    <scope>NUCLEOTIDE SEQUENCE</scope>
    <source>
        <strain evidence="1">Babe19</strain>
    </source>
</reference>
<comment type="caution">
    <text evidence="1">The sequence shown here is derived from an EMBL/GenBank/DDBJ whole genome shotgun (WGS) entry which is preliminary data.</text>
</comment>
<keyword evidence="2" id="KW-1185">Reference proteome</keyword>
<sequence>MKATFAIISLFMAPALAAAVPDDKGWFIRRADEMDLSDLPIVDLEILDERFKGVTFNGTAESIYKEMKELKPELFTNEKVVASGEVGPLAKRQSSINCNWGTRIGSWNQCIEGSFYLERLGTARCGVNAGACARVSCSHNCGVFLCNKLDRHLWVHCGDIPRDMNAIATECRTVVGSLRGARDFASHFIGLSTNNC</sequence>
<proteinExistence type="predicted"/>
<dbReference type="EMBL" id="JANRMS010001274">
    <property type="protein sequence ID" value="KAJ3529568.1"/>
    <property type="molecule type" value="Genomic_DNA"/>
</dbReference>
<evidence type="ECO:0000313" key="1">
    <source>
        <dbReference type="EMBL" id="KAJ3529568.1"/>
    </source>
</evidence>
<protein>
    <submittedName>
        <fullName evidence="1">Uncharacterized protein</fullName>
    </submittedName>
</protein>
<organism evidence="1 2">
    <name type="scientific">Fusarium decemcellulare</name>
    <dbReference type="NCBI Taxonomy" id="57161"/>
    <lineage>
        <taxon>Eukaryota</taxon>
        <taxon>Fungi</taxon>
        <taxon>Dikarya</taxon>
        <taxon>Ascomycota</taxon>
        <taxon>Pezizomycotina</taxon>
        <taxon>Sordariomycetes</taxon>
        <taxon>Hypocreomycetidae</taxon>
        <taxon>Hypocreales</taxon>
        <taxon>Nectriaceae</taxon>
        <taxon>Fusarium</taxon>
        <taxon>Fusarium decemcellulare species complex</taxon>
    </lineage>
</organism>
<name>A0ACC1S0V2_9HYPO</name>